<name>A0AAV9SBT2_9TELE</name>
<feature type="region of interest" description="Disordered" evidence="1">
    <location>
        <begin position="175"/>
        <end position="213"/>
    </location>
</feature>
<organism evidence="2 3">
    <name type="scientific">Crenichthys baileyi</name>
    <name type="common">White River springfish</name>
    <dbReference type="NCBI Taxonomy" id="28760"/>
    <lineage>
        <taxon>Eukaryota</taxon>
        <taxon>Metazoa</taxon>
        <taxon>Chordata</taxon>
        <taxon>Craniata</taxon>
        <taxon>Vertebrata</taxon>
        <taxon>Euteleostomi</taxon>
        <taxon>Actinopterygii</taxon>
        <taxon>Neopterygii</taxon>
        <taxon>Teleostei</taxon>
        <taxon>Neoteleostei</taxon>
        <taxon>Acanthomorphata</taxon>
        <taxon>Ovalentaria</taxon>
        <taxon>Atherinomorphae</taxon>
        <taxon>Cyprinodontiformes</taxon>
        <taxon>Goodeidae</taxon>
        <taxon>Crenichthys</taxon>
    </lineage>
</organism>
<keyword evidence="3" id="KW-1185">Reference proteome</keyword>
<feature type="compositionally biased region" description="Pro residues" evidence="1">
    <location>
        <begin position="182"/>
        <end position="194"/>
    </location>
</feature>
<comment type="caution">
    <text evidence="2">The sequence shown here is derived from an EMBL/GenBank/DDBJ whole genome shotgun (WGS) entry which is preliminary data.</text>
</comment>
<dbReference type="EMBL" id="JAHHUM010000601">
    <property type="protein sequence ID" value="KAK5618766.1"/>
    <property type="molecule type" value="Genomic_DNA"/>
</dbReference>
<evidence type="ECO:0000313" key="3">
    <source>
        <dbReference type="Proteomes" id="UP001311232"/>
    </source>
</evidence>
<sequence>MRCISASIFERDPEDVSRLKRAKQAERSRRGTVHSAKEMARHWMARMEEIWRTQRKHVACIQDPLGVHVYTRTGQVTKGGVVLPVYRCARGSTSLESFHLHLNRFIPGELIGMSYLYAQTGQELQMFPYDPDDPDGGEEIILEDVEASEEDRLLDVLEEGLDEVSVELAEDQLGPSLQTPSFQPPSPPPPPPSPHSHQGTSGAQEVTVGPDGTPGYQHVVRLARKLVELCRKGYISNAEVEEIVGL</sequence>
<evidence type="ECO:0000313" key="2">
    <source>
        <dbReference type="EMBL" id="KAK5618766.1"/>
    </source>
</evidence>
<reference evidence="2 3" key="1">
    <citation type="submission" date="2021-06" db="EMBL/GenBank/DDBJ databases">
        <authorList>
            <person name="Palmer J.M."/>
        </authorList>
    </citation>
    <scope>NUCLEOTIDE SEQUENCE [LARGE SCALE GENOMIC DNA]</scope>
    <source>
        <strain evidence="2 3">MEX-2019</strain>
        <tissue evidence="2">Muscle</tissue>
    </source>
</reference>
<proteinExistence type="predicted"/>
<gene>
    <name evidence="2" type="ORF">CRENBAI_012181</name>
</gene>
<dbReference type="AlphaFoldDB" id="A0AAV9SBT2"/>
<protein>
    <submittedName>
        <fullName evidence="2">Uncharacterized protein</fullName>
    </submittedName>
</protein>
<accession>A0AAV9SBT2</accession>
<dbReference type="Proteomes" id="UP001311232">
    <property type="component" value="Unassembled WGS sequence"/>
</dbReference>
<dbReference type="PANTHER" id="PTHR47773">
    <property type="entry name" value="SI:DKEY-9I5.2-RELATED"/>
    <property type="match status" value="1"/>
</dbReference>
<dbReference type="PANTHER" id="PTHR47773:SF1">
    <property type="entry name" value="C2H2-TYPE DOMAIN-CONTAINING PROTEIN"/>
    <property type="match status" value="1"/>
</dbReference>
<evidence type="ECO:0000256" key="1">
    <source>
        <dbReference type="SAM" id="MobiDB-lite"/>
    </source>
</evidence>